<evidence type="ECO:0000313" key="2">
    <source>
        <dbReference type="Proteomes" id="UP000055048"/>
    </source>
</evidence>
<gene>
    <name evidence="1" type="ORF">T05_809</name>
</gene>
<proteinExistence type="predicted"/>
<dbReference type="Proteomes" id="UP000055048">
    <property type="component" value="Unassembled WGS sequence"/>
</dbReference>
<protein>
    <submittedName>
        <fullName evidence="1">Uncharacterized protein</fullName>
    </submittedName>
</protein>
<sequence>MDISRPNANTNNNGLIFTNKRHCCFFSLLQHNGVGKVDIFPHILSRKVFYTSSKSRSVCFRIVSSPCGFIVQWNRLMRFANGTFYSSLGISMANGGSVRQAITHVLGACRLRLVLVIFLQSFFCASGRKSARPALLFLFPFLFCQPVVQANL</sequence>
<keyword evidence="2" id="KW-1185">Reference proteome</keyword>
<evidence type="ECO:0000313" key="1">
    <source>
        <dbReference type="EMBL" id="KRX46357.1"/>
    </source>
</evidence>
<name>A0A0V0U562_9BILA</name>
<comment type="caution">
    <text evidence="1">The sequence shown here is derived from an EMBL/GenBank/DDBJ whole genome shotgun (WGS) entry which is preliminary data.</text>
</comment>
<dbReference type="EMBL" id="JYDJ01000059">
    <property type="protein sequence ID" value="KRX46357.1"/>
    <property type="molecule type" value="Genomic_DNA"/>
</dbReference>
<organism evidence="1 2">
    <name type="scientific">Trichinella murrelli</name>
    <dbReference type="NCBI Taxonomy" id="144512"/>
    <lineage>
        <taxon>Eukaryota</taxon>
        <taxon>Metazoa</taxon>
        <taxon>Ecdysozoa</taxon>
        <taxon>Nematoda</taxon>
        <taxon>Enoplea</taxon>
        <taxon>Dorylaimia</taxon>
        <taxon>Trichinellida</taxon>
        <taxon>Trichinellidae</taxon>
        <taxon>Trichinella</taxon>
    </lineage>
</organism>
<reference evidence="1 2" key="1">
    <citation type="submission" date="2015-01" db="EMBL/GenBank/DDBJ databases">
        <title>Evolution of Trichinella species and genotypes.</title>
        <authorList>
            <person name="Korhonen P.K."/>
            <person name="Edoardo P."/>
            <person name="Giuseppe L.R."/>
            <person name="Gasser R.B."/>
        </authorList>
    </citation>
    <scope>NUCLEOTIDE SEQUENCE [LARGE SCALE GENOMIC DNA]</scope>
    <source>
        <strain evidence="1">ISS417</strain>
    </source>
</reference>
<accession>A0A0V0U562</accession>
<dbReference type="AlphaFoldDB" id="A0A0V0U562"/>